<feature type="region of interest" description="Disordered" evidence="1">
    <location>
        <begin position="1"/>
        <end position="48"/>
    </location>
</feature>
<protein>
    <submittedName>
        <fullName evidence="2">Uncharacterized protein</fullName>
    </submittedName>
</protein>
<comment type="caution">
    <text evidence="2">The sequence shown here is derived from an EMBL/GenBank/DDBJ whole genome shotgun (WGS) entry which is preliminary data.</text>
</comment>
<feature type="compositionally biased region" description="Polar residues" evidence="1">
    <location>
        <begin position="10"/>
        <end position="22"/>
    </location>
</feature>
<organism evidence="2 3">
    <name type="scientific">Xylaria bambusicola</name>
    <dbReference type="NCBI Taxonomy" id="326684"/>
    <lineage>
        <taxon>Eukaryota</taxon>
        <taxon>Fungi</taxon>
        <taxon>Dikarya</taxon>
        <taxon>Ascomycota</taxon>
        <taxon>Pezizomycotina</taxon>
        <taxon>Sordariomycetes</taxon>
        <taxon>Xylariomycetidae</taxon>
        <taxon>Xylariales</taxon>
        <taxon>Xylariaceae</taxon>
        <taxon>Xylaria</taxon>
    </lineage>
</organism>
<name>A0AAN7Z1R3_9PEZI</name>
<accession>A0AAN7Z1R3</accession>
<evidence type="ECO:0000313" key="3">
    <source>
        <dbReference type="Proteomes" id="UP001305414"/>
    </source>
</evidence>
<gene>
    <name evidence="2" type="ORF">RRF57_009544</name>
</gene>
<feature type="compositionally biased region" description="Basic and acidic residues" evidence="1">
    <location>
        <begin position="23"/>
        <end position="48"/>
    </location>
</feature>
<evidence type="ECO:0000256" key="1">
    <source>
        <dbReference type="SAM" id="MobiDB-lite"/>
    </source>
</evidence>
<keyword evidence="3" id="KW-1185">Reference proteome</keyword>
<dbReference type="Proteomes" id="UP001305414">
    <property type="component" value="Unassembled WGS sequence"/>
</dbReference>
<evidence type="ECO:0000313" key="2">
    <source>
        <dbReference type="EMBL" id="KAK5633830.1"/>
    </source>
</evidence>
<dbReference type="EMBL" id="JAWHQM010000036">
    <property type="protein sequence ID" value="KAK5633830.1"/>
    <property type="molecule type" value="Genomic_DNA"/>
</dbReference>
<dbReference type="AlphaFoldDB" id="A0AAN7Z1R3"/>
<sequence length="88" mass="9751">MAPLSAHPPSIQTPTQRNTNQTSERKPAVLLDTRERDGGAGTEDLEHVDDGVLDAGEARALCLGYEGLRQLLRREVEDPDTEARKREE</sequence>
<proteinExistence type="predicted"/>
<reference evidence="2 3" key="1">
    <citation type="submission" date="2023-10" db="EMBL/GenBank/DDBJ databases">
        <title>Draft genome sequence of Xylaria bambusicola isolate GMP-LS, the root and basal stem rot pathogen of sugarcane in Indonesia.</title>
        <authorList>
            <person name="Selvaraj P."/>
            <person name="Muralishankar V."/>
            <person name="Muruganantham S."/>
            <person name="Sp S."/>
            <person name="Haryani S."/>
            <person name="Lau K.J.X."/>
            <person name="Naqvi N.I."/>
        </authorList>
    </citation>
    <scope>NUCLEOTIDE SEQUENCE [LARGE SCALE GENOMIC DNA]</scope>
    <source>
        <strain evidence="2">GMP-LS</strain>
    </source>
</reference>